<evidence type="ECO:0000313" key="3">
    <source>
        <dbReference type="Proteomes" id="UP000093053"/>
    </source>
</evidence>
<keyword evidence="3" id="KW-1185">Reference proteome</keyword>
<sequence length="81" mass="8292">MSGAWARTALVLAVGVLLSAGVVNVLIAVTESVLWPVVVGVGWVGVAAGVTIWADAAVTSRLRTRRAVPASVAAEVSARRR</sequence>
<keyword evidence="1" id="KW-1133">Transmembrane helix</keyword>
<dbReference type="Proteomes" id="UP000093053">
    <property type="component" value="Chromosome"/>
</dbReference>
<keyword evidence="1" id="KW-0812">Transmembrane</keyword>
<feature type="transmembrane region" description="Helical" evidence="1">
    <location>
        <begin position="33"/>
        <end position="56"/>
    </location>
</feature>
<protein>
    <submittedName>
        <fullName evidence="2">Uncharacterized protein</fullName>
    </submittedName>
</protein>
<reference evidence="2 3" key="1">
    <citation type="submission" date="2016-07" db="EMBL/GenBank/DDBJ databases">
        <title>Complete genome sequence of the Lentzea guizhouensis DHS C013.</title>
        <authorList>
            <person name="Cao C."/>
        </authorList>
    </citation>
    <scope>NUCLEOTIDE SEQUENCE [LARGE SCALE GENOMIC DNA]</scope>
    <source>
        <strain evidence="2 3">DHS C013</strain>
    </source>
</reference>
<evidence type="ECO:0000256" key="1">
    <source>
        <dbReference type="SAM" id="Phobius"/>
    </source>
</evidence>
<gene>
    <name evidence="2" type="ORF">BBK82_07515</name>
</gene>
<dbReference type="AlphaFoldDB" id="A0A1B2HDZ1"/>
<dbReference type="EMBL" id="CP016793">
    <property type="protein sequence ID" value="ANZ35951.1"/>
    <property type="molecule type" value="Genomic_DNA"/>
</dbReference>
<proteinExistence type="predicted"/>
<accession>A0A1B2HDZ1</accession>
<name>A0A1B2HDZ1_9PSEU</name>
<keyword evidence="1" id="KW-0472">Membrane</keyword>
<feature type="transmembrane region" description="Helical" evidence="1">
    <location>
        <begin position="9"/>
        <end position="27"/>
    </location>
</feature>
<evidence type="ECO:0000313" key="2">
    <source>
        <dbReference type="EMBL" id="ANZ35951.1"/>
    </source>
</evidence>
<dbReference type="KEGG" id="led:BBK82_07515"/>
<organism evidence="2 3">
    <name type="scientific">Lentzea guizhouensis</name>
    <dbReference type="NCBI Taxonomy" id="1586287"/>
    <lineage>
        <taxon>Bacteria</taxon>
        <taxon>Bacillati</taxon>
        <taxon>Actinomycetota</taxon>
        <taxon>Actinomycetes</taxon>
        <taxon>Pseudonocardiales</taxon>
        <taxon>Pseudonocardiaceae</taxon>
        <taxon>Lentzea</taxon>
    </lineage>
</organism>